<evidence type="ECO:0000256" key="2">
    <source>
        <dbReference type="ARBA" id="ARBA00006739"/>
    </source>
</evidence>
<keyword evidence="8" id="KW-1185">Reference proteome</keyword>
<keyword evidence="5" id="KW-0812">Transmembrane</keyword>
<comment type="caution">
    <text evidence="7">The sequence shown here is derived from an EMBL/GenBank/DDBJ whole genome shotgun (WGS) entry which is preliminary data.</text>
</comment>
<dbReference type="Pfam" id="PF00535">
    <property type="entry name" value="Glycos_transf_2"/>
    <property type="match status" value="1"/>
</dbReference>
<comment type="similarity">
    <text evidence="2">Belongs to the glycosyltransferase 2 family.</text>
</comment>
<evidence type="ECO:0000256" key="4">
    <source>
        <dbReference type="ARBA" id="ARBA00022679"/>
    </source>
</evidence>
<dbReference type="InterPro" id="IPR029044">
    <property type="entry name" value="Nucleotide-diphossugar_trans"/>
</dbReference>
<evidence type="ECO:0000256" key="3">
    <source>
        <dbReference type="ARBA" id="ARBA00022676"/>
    </source>
</evidence>
<evidence type="ECO:0000313" key="7">
    <source>
        <dbReference type="EMBL" id="PTL54811.1"/>
    </source>
</evidence>
<dbReference type="InterPro" id="IPR001173">
    <property type="entry name" value="Glyco_trans_2-like"/>
</dbReference>
<sequence length="326" mass="35048">MPDPAAVLTADPVPAYRDPRFSVVIAAYTLDRWDDLQRAVASLRAQEPAPHEIIVAVDGNPELLERVRATLPDVIAVENDRHAGAGGARNAGSAVATGEVLAFIDDDVHVAPGWLAALHELFADPTVLGAGGPIRPDWATARPAWFPPEFDWVVGCTFRGSPQEAATVRNLIAANMTMRRDRFEQLGGFRTGFGKVGTRSAPEETDLCIRAGQRWPDAQWRFEPTAAVWHAVPAGRTEPRYFLRRCWLEGTGKAALAAHVGSDAGTSTERDYVARTLPSGVLGGVGEALRTRTVAPLGRAAMIVLGLAFTVAGYVIGTAQERWAAR</sequence>
<dbReference type="RefSeq" id="WP_107570911.1">
    <property type="nucleotide sequence ID" value="NZ_PYYB01000004.1"/>
</dbReference>
<dbReference type="OrthoDB" id="153025at2"/>
<keyword evidence="5" id="KW-0472">Membrane</keyword>
<dbReference type="Gene3D" id="3.90.550.10">
    <property type="entry name" value="Spore Coat Polysaccharide Biosynthesis Protein SpsA, Chain A"/>
    <property type="match status" value="1"/>
</dbReference>
<feature type="transmembrane region" description="Helical" evidence="5">
    <location>
        <begin position="297"/>
        <end position="317"/>
    </location>
</feature>
<keyword evidence="3" id="KW-0328">Glycosyltransferase</keyword>
<dbReference type="CDD" id="cd00761">
    <property type="entry name" value="Glyco_tranf_GTA_type"/>
    <property type="match status" value="1"/>
</dbReference>
<dbReference type="GO" id="GO:0016757">
    <property type="term" value="F:glycosyltransferase activity"/>
    <property type="evidence" value="ECO:0007669"/>
    <property type="project" value="UniProtKB-KW"/>
</dbReference>
<evidence type="ECO:0000256" key="5">
    <source>
        <dbReference type="SAM" id="Phobius"/>
    </source>
</evidence>
<keyword evidence="5" id="KW-1133">Transmembrane helix</keyword>
<name>A0A2T4UCB0_9ACTN</name>
<feature type="domain" description="Glycosyltransferase 2-like" evidence="6">
    <location>
        <begin position="22"/>
        <end position="186"/>
    </location>
</feature>
<dbReference type="SUPFAM" id="SSF53448">
    <property type="entry name" value="Nucleotide-diphospho-sugar transferases"/>
    <property type="match status" value="1"/>
</dbReference>
<proteinExistence type="inferred from homology"/>
<gene>
    <name evidence="7" type="ORF">C7Y72_19680</name>
</gene>
<dbReference type="PANTHER" id="PTHR43179:SF12">
    <property type="entry name" value="GALACTOFURANOSYLTRANSFERASE GLFT2"/>
    <property type="match status" value="1"/>
</dbReference>
<dbReference type="AlphaFoldDB" id="A0A2T4UCB0"/>
<evidence type="ECO:0000256" key="1">
    <source>
        <dbReference type="ARBA" id="ARBA00004776"/>
    </source>
</evidence>
<reference evidence="7 8" key="1">
    <citation type="submission" date="2018-03" db="EMBL/GenBank/DDBJ databases">
        <title>Aquarubrobacter algicola gen. nov., sp. nov., a novel actinobacterium isolated from shallow eutrophic lake during the end of cyanobacterial harmful algal blooms.</title>
        <authorList>
            <person name="Chun S.J."/>
        </authorList>
    </citation>
    <scope>NUCLEOTIDE SEQUENCE [LARGE SCALE GENOMIC DNA]</scope>
    <source>
        <strain evidence="7 8">Seoho-28</strain>
    </source>
</reference>
<dbReference type="Proteomes" id="UP000240739">
    <property type="component" value="Unassembled WGS sequence"/>
</dbReference>
<evidence type="ECO:0000259" key="6">
    <source>
        <dbReference type="Pfam" id="PF00535"/>
    </source>
</evidence>
<evidence type="ECO:0000313" key="8">
    <source>
        <dbReference type="Proteomes" id="UP000240739"/>
    </source>
</evidence>
<comment type="pathway">
    <text evidence="1">Cell wall biogenesis; cell wall polysaccharide biosynthesis.</text>
</comment>
<dbReference type="EMBL" id="PYYB01000004">
    <property type="protein sequence ID" value="PTL54811.1"/>
    <property type="molecule type" value="Genomic_DNA"/>
</dbReference>
<accession>A0A2T4UCB0</accession>
<protein>
    <submittedName>
        <fullName evidence="7">Family 2 glycosyl transferase</fullName>
    </submittedName>
</protein>
<organism evidence="7 8">
    <name type="scientific">Paraconexibacter algicola</name>
    <dbReference type="NCBI Taxonomy" id="2133960"/>
    <lineage>
        <taxon>Bacteria</taxon>
        <taxon>Bacillati</taxon>
        <taxon>Actinomycetota</taxon>
        <taxon>Thermoleophilia</taxon>
        <taxon>Solirubrobacterales</taxon>
        <taxon>Paraconexibacteraceae</taxon>
        <taxon>Paraconexibacter</taxon>
    </lineage>
</organism>
<keyword evidence="4 7" id="KW-0808">Transferase</keyword>
<dbReference type="PANTHER" id="PTHR43179">
    <property type="entry name" value="RHAMNOSYLTRANSFERASE WBBL"/>
    <property type="match status" value="1"/>
</dbReference>